<dbReference type="Proteomes" id="UP001189624">
    <property type="component" value="Chromosome 5"/>
</dbReference>
<dbReference type="EMBL" id="OY731402">
    <property type="protein sequence ID" value="CAJ1958593.1"/>
    <property type="molecule type" value="Genomic_DNA"/>
</dbReference>
<dbReference type="InterPro" id="IPR011043">
    <property type="entry name" value="Gal_Oxase/kelch_b-propeller"/>
</dbReference>
<dbReference type="InterPro" id="IPR013187">
    <property type="entry name" value="F-box-assoc_dom_typ3"/>
</dbReference>
<feature type="domain" description="F-box" evidence="1">
    <location>
        <begin position="6"/>
        <end position="46"/>
    </location>
</feature>
<dbReference type="SUPFAM" id="SSF81383">
    <property type="entry name" value="F-box domain"/>
    <property type="match status" value="1"/>
</dbReference>
<gene>
    <name evidence="2" type="ORF">AYBTSS11_LOCUS17823</name>
</gene>
<dbReference type="InterPro" id="IPR036047">
    <property type="entry name" value="F-box-like_dom_sf"/>
</dbReference>
<dbReference type="PANTHER" id="PTHR31672">
    <property type="entry name" value="BNACNNG10540D PROTEIN"/>
    <property type="match status" value="1"/>
</dbReference>
<dbReference type="InterPro" id="IPR017451">
    <property type="entry name" value="F-box-assoc_interact_dom"/>
</dbReference>
<dbReference type="CDD" id="cd22157">
    <property type="entry name" value="F-box_AtFBW1-like"/>
    <property type="match status" value="1"/>
</dbReference>
<dbReference type="Pfam" id="PF00646">
    <property type="entry name" value="F-box"/>
    <property type="match status" value="1"/>
</dbReference>
<proteinExistence type="predicted"/>
<dbReference type="PANTHER" id="PTHR31672:SF13">
    <property type="entry name" value="F-BOX PROTEIN CPR30-LIKE"/>
    <property type="match status" value="1"/>
</dbReference>
<evidence type="ECO:0000259" key="1">
    <source>
        <dbReference type="SMART" id="SM00256"/>
    </source>
</evidence>
<reference evidence="2" key="1">
    <citation type="submission" date="2023-10" db="EMBL/GenBank/DDBJ databases">
        <authorList>
            <person name="Domelevo Entfellner J.-B."/>
        </authorList>
    </citation>
    <scope>NUCLEOTIDE SEQUENCE</scope>
</reference>
<dbReference type="SUPFAM" id="SSF50965">
    <property type="entry name" value="Galactose oxidase, central domain"/>
    <property type="match status" value="1"/>
</dbReference>
<dbReference type="NCBIfam" id="TIGR01640">
    <property type="entry name" value="F_box_assoc_1"/>
    <property type="match status" value="1"/>
</dbReference>
<evidence type="ECO:0000313" key="2">
    <source>
        <dbReference type="EMBL" id="CAJ1958593.1"/>
    </source>
</evidence>
<keyword evidence="3" id="KW-1185">Reference proteome</keyword>
<dbReference type="InterPro" id="IPR001810">
    <property type="entry name" value="F-box_dom"/>
</dbReference>
<sequence>MSTVTLPDDVIEQVLLRSVVKLVLRFKCVCKSWCSYISDSHFAKFHFDFGTAPTHRLLRLNYENYTAISLDTEAPFFDDARKLVYKIPGLSNPSHYRRKVHILGSCRGFILLQTNFSRNSILFMIWNPTTGLRKQISYDNSLRYSLGLVLCGVVYASSEDDYVVVAVIVLQQRIVINCFSLRTNSWSVYEDALPDNYLLSYTYFGCMSVLLNEVVHWLVISGNGNRYAIVAFDIKDKKISYIPLSHDLVVQIKRFAFPFLFPLRVFDGCLSVSFQSHDKIEIWSMKEYKVQSSWTKTFVLSTRPGVFYPIFSTQNGHVLGWNRDEQIARYDEKGELLQVRRYEHHHHNYFLADCIVYTETFLPFPTNPESNQVKMENSITPNLH</sequence>
<accession>A0AA86VJ09</accession>
<dbReference type="Gramene" id="rna-AYBTSS11_LOCUS17823">
    <property type="protein sequence ID" value="CAJ1958593.1"/>
    <property type="gene ID" value="gene-AYBTSS11_LOCUS17823"/>
</dbReference>
<dbReference type="InterPro" id="IPR050796">
    <property type="entry name" value="SCF_F-box_component"/>
</dbReference>
<protein>
    <recommendedName>
        <fullName evidence="1">F-box domain-containing protein</fullName>
    </recommendedName>
</protein>
<organism evidence="2 3">
    <name type="scientific">Sphenostylis stenocarpa</name>
    <dbReference type="NCBI Taxonomy" id="92480"/>
    <lineage>
        <taxon>Eukaryota</taxon>
        <taxon>Viridiplantae</taxon>
        <taxon>Streptophyta</taxon>
        <taxon>Embryophyta</taxon>
        <taxon>Tracheophyta</taxon>
        <taxon>Spermatophyta</taxon>
        <taxon>Magnoliopsida</taxon>
        <taxon>eudicotyledons</taxon>
        <taxon>Gunneridae</taxon>
        <taxon>Pentapetalae</taxon>
        <taxon>rosids</taxon>
        <taxon>fabids</taxon>
        <taxon>Fabales</taxon>
        <taxon>Fabaceae</taxon>
        <taxon>Papilionoideae</taxon>
        <taxon>50 kb inversion clade</taxon>
        <taxon>NPAAA clade</taxon>
        <taxon>indigoferoid/millettioid clade</taxon>
        <taxon>Phaseoleae</taxon>
        <taxon>Sphenostylis</taxon>
    </lineage>
</organism>
<name>A0AA86VJ09_9FABA</name>
<evidence type="ECO:0000313" key="3">
    <source>
        <dbReference type="Proteomes" id="UP001189624"/>
    </source>
</evidence>
<dbReference type="Pfam" id="PF08268">
    <property type="entry name" value="FBA_3"/>
    <property type="match status" value="1"/>
</dbReference>
<dbReference type="AlphaFoldDB" id="A0AA86VJ09"/>
<dbReference type="SMART" id="SM00256">
    <property type="entry name" value="FBOX"/>
    <property type="match status" value="1"/>
</dbReference>